<dbReference type="InterPro" id="IPR016161">
    <property type="entry name" value="Ald_DH/histidinol_DH"/>
</dbReference>
<dbReference type="AlphaFoldDB" id="A0A6N1WZU5"/>
<reference evidence="9 10" key="1">
    <citation type="submission" date="2020-06" db="EMBL/GenBank/DDBJ databases">
        <title>Acidovorax antarctica sp. nov., isolated from Corinth ice sheet soil, Antarctic Fields Peninsula.</title>
        <authorList>
            <person name="Xu Q."/>
            <person name="Peng F."/>
        </authorList>
    </citation>
    <scope>NUCLEOTIDE SEQUENCE [LARGE SCALE GENOMIC DNA]</scope>
    <source>
        <strain evidence="9 10">16-35-5</strain>
    </source>
</reference>
<comment type="similarity">
    <text evidence="1">Belongs to the aldehyde dehydrogenase family.</text>
</comment>
<dbReference type="Pfam" id="PF00171">
    <property type="entry name" value="Aldedh"/>
    <property type="match status" value="1"/>
</dbReference>
<dbReference type="CDD" id="cd07103">
    <property type="entry name" value="ALDH_F5_SSADH_GabD"/>
    <property type="match status" value="1"/>
</dbReference>
<evidence type="ECO:0000256" key="7">
    <source>
        <dbReference type="ARBA" id="ARBA00079883"/>
    </source>
</evidence>
<feature type="domain" description="Aldehyde dehydrogenase" evidence="8">
    <location>
        <begin position="15"/>
        <end position="471"/>
    </location>
</feature>
<evidence type="ECO:0000256" key="2">
    <source>
        <dbReference type="ARBA" id="ARBA00011738"/>
    </source>
</evidence>
<dbReference type="InterPro" id="IPR016162">
    <property type="entry name" value="Ald_DH_N"/>
</dbReference>
<dbReference type="KEGG" id="aant:HUK68_04535"/>
<comment type="function">
    <text evidence="5">Involved in the toluene-4-sulfonate degradation pathway. Does not discriminate between the sulfonate and the carboxyl substituents and can also be involved in the p-toluenecarboxylate degradation pathway.</text>
</comment>
<comment type="subunit">
    <text evidence="2">Homodimer.</text>
</comment>
<dbReference type="EMBL" id="CP054840">
    <property type="protein sequence ID" value="QKV52228.1"/>
    <property type="molecule type" value="Genomic_DNA"/>
</dbReference>
<accession>A0A6N1WZU5</accession>
<evidence type="ECO:0000256" key="5">
    <source>
        <dbReference type="ARBA" id="ARBA00056807"/>
    </source>
</evidence>
<dbReference type="Gene3D" id="3.40.605.10">
    <property type="entry name" value="Aldehyde Dehydrogenase, Chain A, domain 1"/>
    <property type="match status" value="1"/>
</dbReference>
<dbReference type="GO" id="GO:0018462">
    <property type="term" value="F:4-(hydroxymethyl)benzenesulfonate dehydrogenase activity"/>
    <property type="evidence" value="ECO:0007669"/>
    <property type="project" value="UniProtKB-EC"/>
</dbReference>
<evidence type="ECO:0000259" key="8">
    <source>
        <dbReference type="Pfam" id="PF00171"/>
    </source>
</evidence>
<dbReference type="InterPro" id="IPR015590">
    <property type="entry name" value="Aldehyde_DH_dom"/>
</dbReference>
<dbReference type="FunFam" id="3.40.309.10:FF:000009">
    <property type="entry name" value="Aldehyde dehydrogenase A"/>
    <property type="match status" value="1"/>
</dbReference>
<comment type="catalytic activity">
    <reaction evidence="4">
        <text>4-(hydroxymethyl)benzenesulfonate + NAD(+) = 4-formylbenzenesulfonate + NADH + H(+)</text>
        <dbReference type="Rhea" id="RHEA:24412"/>
        <dbReference type="ChEBI" id="CHEBI:11944"/>
        <dbReference type="ChEBI" id="CHEBI:11987"/>
        <dbReference type="ChEBI" id="CHEBI:15378"/>
        <dbReference type="ChEBI" id="CHEBI:57540"/>
        <dbReference type="ChEBI" id="CHEBI:57945"/>
        <dbReference type="EC" id="1.1.1.257"/>
    </reaction>
</comment>
<dbReference type="Proteomes" id="UP000509579">
    <property type="component" value="Chromosome"/>
</dbReference>
<organism evidence="9 10">
    <name type="scientific">Comamonas antarctica</name>
    <dbReference type="NCBI Taxonomy" id="2743470"/>
    <lineage>
        <taxon>Bacteria</taxon>
        <taxon>Pseudomonadati</taxon>
        <taxon>Pseudomonadota</taxon>
        <taxon>Betaproteobacteria</taxon>
        <taxon>Burkholderiales</taxon>
        <taxon>Comamonadaceae</taxon>
        <taxon>Comamonas</taxon>
    </lineage>
</organism>
<evidence type="ECO:0000256" key="3">
    <source>
        <dbReference type="ARBA" id="ARBA00023002"/>
    </source>
</evidence>
<dbReference type="FunFam" id="3.40.605.10:FF:000007">
    <property type="entry name" value="NAD/NADP-dependent betaine aldehyde dehydrogenase"/>
    <property type="match status" value="1"/>
</dbReference>
<evidence type="ECO:0000256" key="4">
    <source>
        <dbReference type="ARBA" id="ARBA00051407"/>
    </source>
</evidence>
<evidence type="ECO:0000313" key="10">
    <source>
        <dbReference type="Proteomes" id="UP000509579"/>
    </source>
</evidence>
<dbReference type="GO" id="GO:0016620">
    <property type="term" value="F:oxidoreductase activity, acting on the aldehyde or oxo group of donors, NAD or NADP as acceptor"/>
    <property type="evidence" value="ECO:0007669"/>
    <property type="project" value="InterPro"/>
</dbReference>
<evidence type="ECO:0000313" key="9">
    <source>
        <dbReference type="EMBL" id="QKV52228.1"/>
    </source>
</evidence>
<keyword evidence="3" id="KW-0560">Oxidoreductase</keyword>
<keyword evidence="10" id="KW-1185">Reference proteome</keyword>
<sequence length="477" mass="50871">MQYSQFIGGEFCAGSSQERFEVISPSTAQALGSYAMAAPADVARAIDSAKNAQARWKHSGATERSELLRRIAGEMRGERERLAAQIASELGKPFGEAQKEVDVAAEMFEWSAEEARRLYGRVIPARAPGIRQIAQFEPVGVVAAFSGWNAPAITPSRKISAALAAGCAIVIKPSEEAAGVALLIAQACERAGTPAGLVNMVFGDPAAIADQLCTAPEVAMITFTGGTEVGRQLGAKAAAHMKKATLELGGHAPVIVWRDVDIDKVAAATVATKYRNAGQVCTSPTRFLIHESIYAAFCEKFVQHARQLRVRDPFDAQAQMGPLKNRRRLQAVDQLVRNARESGAEVLTGGHPMDGQPGYFYEPTVIALRDKAADAALIEPFGPVALMLAVKDADEALREANSLPFGLAAYAFTNDMQLAHRFANEIESGVVCINELQASLPETPFGGYKDSGLGSEGGIEGLREFLKVKCVRQGGLA</sequence>
<dbReference type="EC" id="1.1.1.257" evidence="6"/>
<gene>
    <name evidence="9" type="ORF">HUK68_04535</name>
</gene>
<dbReference type="Gene3D" id="3.40.309.10">
    <property type="entry name" value="Aldehyde Dehydrogenase, Chain A, domain 2"/>
    <property type="match status" value="1"/>
</dbReference>
<dbReference type="RefSeq" id="WP_175503129.1">
    <property type="nucleotide sequence ID" value="NZ_CP054840.1"/>
</dbReference>
<proteinExistence type="inferred from homology"/>
<dbReference type="InterPro" id="IPR016163">
    <property type="entry name" value="Ald_DH_C"/>
</dbReference>
<dbReference type="PANTHER" id="PTHR43353:SF5">
    <property type="entry name" value="SUCCINATE-SEMIALDEHYDE DEHYDROGENASE, MITOCHONDRIAL"/>
    <property type="match status" value="1"/>
</dbReference>
<name>A0A6N1WZU5_9BURK</name>
<dbReference type="InterPro" id="IPR050740">
    <property type="entry name" value="Aldehyde_DH_Superfamily"/>
</dbReference>
<dbReference type="SUPFAM" id="SSF53720">
    <property type="entry name" value="ALDH-like"/>
    <property type="match status" value="1"/>
</dbReference>
<protein>
    <recommendedName>
        <fullName evidence="6">4-(hydroxymethyl)benzenesulfonate dehydrogenase</fullName>
        <ecNumber evidence="6">1.1.1.257</ecNumber>
    </recommendedName>
    <alternativeName>
        <fullName evidence="7">Toluenesulfonate aldehyde dehydrogenase TsaD</fullName>
    </alternativeName>
</protein>
<evidence type="ECO:0000256" key="1">
    <source>
        <dbReference type="ARBA" id="ARBA00009986"/>
    </source>
</evidence>
<dbReference type="PANTHER" id="PTHR43353">
    <property type="entry name" value="SUCCINATE-SEMIALDEHYDE DEHYDROGENASE, MITOCHONDRIAL"/>
    <property type="match status" value="1"/>
</dbReference>
<evidence type="ECO:0000256" key="6">
    <source>
        <dbReference type="ARBA" id="ARBA00066857"/>
    </source>
</evidence>